<reference evidence="1 2" key="1">
    <citation type="submission" date="2017-04" db="EMBL/GenBank/DDBJ databases">
        <authorList>
            <person name="Varghese N."/>
            <person name="Submissions S."/>
        </authorList>
    </citation>
    <scope>NUCLEOTIDE SEQUENCE [LARGE SCALE GENOMIC DNA]</scope>
    <source>
        <strain evidence="1 2">J3</strain>
    </source>
</reference>
<sequence length="504" mass="55837">MGQTYYEVPCDVQDLLDEHPAVPGFLAGAPVVDAPNSADERIAHYLRMTGILRAREGQTFPTQREVFELFENADSDDLFLCPALVDVVLDVVKEKDTDPAGEEIAAALGRITEDQWRRLRELLDRLDRHQGSFDSEDPVGDRLLTEYAEYVGSEMKLIVQFDRDRWRALAGTREDIAEYSAADCIRHLSAVNNIDRWFGGFMSATFAAGNAQMVLHRLFGALEPIPVLGPAPLTPHVCAQLGTYVYVLVDPRDSTIFYAGKGRGNRIYAHVWEALGQTAKLEQLPSAAPGEDDSSAVTSAKIDRIRRIREAGYAVDHWVVRHRITPCSNDDAAAFQIEQGLIDALRILDRNRDDDEPVVLTNLVGGHSDTAHGVMRVEELAVRYGAEQAPLPLPQPSVVLRVNAAADAALSDEQIYEAARGDWRAADVLNIDGLLAFVVAHDVIRAVFRVESWSKAGPTKTGQKWKFTGHIAEDVDAAYRGKLLRAKDLGYMAGWPQQGWARRT</sequence>
<dbReference type="RefSeq" id="WP_085470866.1">
    <property type="nucleotide sequence ID" value="NZ_FXAV01000037.1"/>
</dbReference>
<keyword evidence="2" id="KW-1185">Reference proteome</keyword>
<protein>
    <recommendedName>
        <fullName evidence="3">GIY-YIG domain-containing protein</fullName>
    </recommendedName>
</protein>
<comment type="caution">
    <text evidence="1">The sequence shown here is derived from an EMBL/GenBank/DDBJ whole genome shotgun (WGS) entry which is preliminary data.</text>
</comment>
<dbReference type="CDD" id="cd10440">
    <property type="entry name" value="GIY-YIG_COG3680"/>
    <property type="match status" value="1"/>
</dbReference>
<evidence type="ECO:0008006" key="3">
    <source>
        <dbReference type="Google" id="ProtNLM"/>
    </source>
</evidence>
<accession>A0ABY1MIY0</accession>
<organism evidence="1 2">
    <name type="scientific">Rhodococcus rhodochrous J3</name>
    <dbReference type="NCBI Taxonomy" id="903528"/>
    <lineage>
        <taxon>Bacteria</taxon>
        <taxon>Bacillati</taxon>
        <taxon>Actinomycetota</taxon>
        <taxon>Actinomycetes</taxon>
        <taxon>Mycobacteriales</taxon>
        <taxon>Nocardiaceae</taxon>
        <taxon>Rhodococcus</taxon>
    </lineage>
</organism>
<proteinExistence type="predicted"/>
<dbReference type="EMBL" id="FXAV01000037">
    <property type="protein sequence ID" value="SMG59309.1"/>
    <property type="molecule type" value="Genomic_DNA"/>
</dbReference>
<dbReference type="Pfam" id="PF22945">
    <property type="entry name" value="LEM-3_GIY-YIG"/>
    <property type="match status" value="1"/>
</dbReference>
<name>A0ABY1MIY0_RHORH</name>
<evidence type="ECO:0000313" key="1">
    <source>
        <dbReference type="EMBL" id="SMG59309.1"/>
    </source>
</evidence>
<evidence type="ECO:0000313" key="2">
    <source>
        <dbReference type="Proteomes" id="UP000193566"/>
    </source>
</evidence>
<gene>
    <name evidence="1" type="ORF">SAMN02745947_05403</name>
</gene>
<dbReference type="Proteomes" id="UP000193566">
    <property type="component" value="Unassembled WGS sequence"/>
</dbReference>